<feature type="transmembrane region" description="Helical" evidence="9">
    <location>
        <begin position="432"/>
        <end position="456"/>
    </location>
</feature>
<dbReference type="PANTHER" id="PTHR32063:SF13">
    <property type="entry name" value="MULTIDRUG EFFLUX PUMP SUBUNIT ACRB-RELATED"/>
    <property type="match status" value="1"/>
</dbReference>
<evidence type="ECO:0000313" key="11">
    <source>
        <dbReference type="Proteomes" id="UP000219669"/>
    </source>
</evidence>
<dbReference type="GO" id="GO:0009636">
    <property type="term" value="P:response to toxic substance"/>
    <property type="evidence" value="ECO:0007669"/>
    <property type="project" value="UniProtKB-ARBA"/>
</dbReference>
<feature type="transmembrane region" description="Helical" evidence="9">
    <location>
        <begin position="364"/>
        <end position="384"/>
    </location>
</feature>
<sequence>MAKFFIERPVFAWVISIFIILAGVIAIRNLPVSQYPSVGAPTITLSATYPGASAQVMEDSVLAVIERAMNGIEGLDYMSTNADSNGAGSVSLTFKSGTNEDMAQMNVQNKLSEITATLPATVQQYGVTVSKSRSNFLMVIILKSEQKTLEDMADYAQRNVIPELQRLEGVGGVRMFAAQRAMRVWVDPVKLKSYDLSFADVSAAIQAQNAQISAGSLGSLPATEGQTITATITAQGQLSTPEEFGEVMLKTTTGGANVYLKDVARIELGTESYAASTRLNGTPAVGMAVMLSNSGNATATAKLVRAKMKSLQSYFPADMTWAAPYDTSKFVDISINKVIATLVEAMVLVFIVMFLFLQNFRYTLIPAIVVPISLLGGFAGIYYLGMSINVLTMFAMVLVIGIVVDDAIVVVENVERIMAEEGLPPMAATKKAMSQISGAVIGITAVLISVFIPLMFFSGAQGKIYTQFAATMALAIGFSAFLALTLTPALCATMLKPIKQGHHEKKGFFGWFNRKFDKTNHRYKGWVESILRRSGSLMITWIALTAGAGYVYTTLPTSFLPSEDSGNLFVIAQLPAGATKARTDETVEALEKTALSFPEVKDIITVSGFSFGGSAQNMAMGFVILKDWDERLAMSKEMDLIPRLIAGDFIHDANIVVQKLTGALLTGFANGQKLPENHLIKDGFTVAVNPPAIMELGTGGLEFYVQDRNNMGHDALLAKRNQLMGAMAQAGIFTGTRPDGLEDAPQLVLNIDRETAAAQGVSLASIRSTLATALGGSYVNDFPNNGRLQKVMVQAENTARMQDEDVLNLSVVNNKGVAIPLSTFVSKEWKVGMQQSIRFNGYPAMKLSTTPTGVSSGEAMARLQAIMSEIGEGNYSIEWAGQAREEAKGSSETTLVYALALLAVFLVLAALYESWAIPLSVLLVAPLGFLGVVLGVWARNFFNTRLGIPISYANDIYFVVGMITVVGLSAKNAILIIEFAKDLQEQGKTAFQAALDAAHLRFRPILMTSFAFILGVVPLYFSSGASAASQRAIGTTVFWGMTLGTLLSVFFVPVFYVFIRKIFKGKHETRTAREAASDAGLTH</sequence>
<dbReference type="NCBIfam" id="TIGR00915">
    <property type="entry name" value="2A0602"/>
    <property type="match status" value="1"/>
</dbReference>
<evidence type="ECO:0000256" key="4">
    <source>
        <dbReference type="ARBA" id="ARBA00022475"/>
    </source>
</evidence>
<keyword evidence="3 9" id="KW-0813">Transport</keyword>
<comment type="similarity">
    <text evidence="2 9">Belongs to the resistance-nodulation-cell division (RND) (TC 2.A.6) family.</text>
</comment>
<protein>
    <recommendedName>
        <fullName evidence="9">Efflux pump membrane transporter</fullName>
    </recommendedName>
</protein>
<feature type="transmembrane region" description="Helical" evidence="9">
    <location>
        <begin position="468"/>
        <end position="495"/>
    </location>
</feature>
<dbReference type="PRINTS" id="PR00702">
    <property type="entry name" value="ACRIFLAVINRP"/>
</dbReference>
<evidence type="ECO:0000256" key="6">
    <source>
        <dbReference type="ARBA" id="ARBA00022692"/>
    </source>
</evidence>
<dbReference type="GO" id="GO:0005886">
    <property type="term" value="C:plasma membrane"/>
    <property type="evidence" value="ECO:0007669"/>
    <property type="project" value="UniProtKB-SubCell"/>
</dbReference>
<evidence type="ECO:0000256" key="7">
    <source>
        <dbReference type="ARBA" id="ARBA00022989"/>
    </source>
</evidence>
<dbReference type="GO" id="GO:0015562">
    <property type="term" value="F:efflux transmembrane transporter activity"/>
    <property type="evidence" value="ECO:0007669"/>
    <property type="project" value="InterPro"/>
</dbReference>
<dbReference type="EMBL" id="OCNF01000002">
    <property type="protein sequence ID" value="SOD65254.1"/>
    <property type="molecule type" value="Genomic_DNA"/>
</dbReference>
<proteinExistence type="inferred from homology"/>
<gene>
    <name evidence="10" type="ORF">SAMN02746062_00221</name>
</gene>
<dbReference type="Proteomes" id="UP000219669">
    <property type="component" value="Unassembled WGS sequence"/>
</dbReference>
<feature type="transmembrane region" description="Helical" evidence="9">
    <location>
        <begin position="338"/>
        <end position="357"/>
    </location>
</feature>
<evidence type="ECO:0000256" key="8">
    <source>
        <dbReference type="ARBA" id="ARBA00023136"/>
    </source>
</evidence>
<keyword evidence="6 9" id="KW-0812">Transmembrane</keyword>
<feature type="transmembrane region" description="Helical" evidence="9">
    <location>
        <begin position="390"/>
        <end position="411"/>
    </location>
</feature>
<dbReference type="InterPro" id="IPR001036">
    <property type="entry name" value="Acrflvin-R"/>
</dbReference>
<keyword evidence="5 9" id="KW-0997">Cell inner membrane</keyword>
<comment type="caution">
    <text evidence="9">Lacks conserved residue(s) required for the propagation of feature annotation.</text>
</comment>
<dbReference type="Gene3D" id="3.30.70.1320">
    <property type="entry name" value="Multidrug efflux transporter AcrB pore domain like"/>
    <property type="match status" value="1"/>
</dbReference>
<keyword evidence="11" id="KW-1185">Reference proteome</keyword>
<dbReference type="AlphaFoldDB" id="A0A286E2Z4"/>
<organism evidence="10 11">
    <name type="scientific">Alysiella filiformis DSM 16848</name>
    <dbReference type="NCBI Taxonomy" id="1120981"/>
    <lineage>
        <taxon>Bacteria</taxon>
        <taxon>Pseudomonadati</taxon>
        <taxon>Pseudomonadota</taxon>
        <taxon>Betaproteobacteria</taxon>
        <taxon>Neisseriales</taxon>
        <taxon>Neisseriaceae</taxon>
        <taxon>Alysiella</taxon>
    </lineage>
</organism>
<feature type="transmembrane region" description="Helical" evidence="9">
    <location>
        <begin position="958"/>
        <end position="980"/>
    </location>
</feature>
<dbReference type="Pfam" id="PF00873">
    <property type="entry name" value="ACR_tran"/>
    <property type="match status" value="1"/>
</dbReference>
<dbReference type="FunFam" id="3.30.70.1430:FF:000001">
    <property type="entry name" value="Efflux pump membrane transporter"/>
    <property type="match status" value="1"/>
</dbReference>
<dbReference type="InterPro" id="IPR004764">
    <property type="entry name" value="MdtF-like"/>
</dbReference>
<evidence type="ECO:0000256" key="3">
    <source>
        <dbReference type="ARBA" id="ARBA00022448"/>
    </source>
</evidence>
<feature type="transmembrane region" description="Helical" evidence="9">
    <location>
        <begin position="530"/>
        <end position="552"/>
    </location>
</feature>
<feature type="transmembrane region" description="Helical" evidence="9">
    <location>
        <begin position="894"/>
        <end position="912"/>
    </location>
</feature>
<name>A0A286E2Z4_9NEIS</name>
<evidence type="ECO:0000256" key="9">
    <source>
        <dbReference type="RuleBase" id="RU364070"/>
    </source>
</evidence>
<evidence type="ECO:0000256" key="5">
    <source>
        <dbReference type="ARBA" id="ARBA00022519"/>
    </source>
</evidence>
<dbReference type="OrthoDB" id="9176627at2"/>
<accession>A0A286E2Z4</accession>
<evidence type="ECO:0000256" key="2">
    <source>
        <dbReference type="ARBA" id="ARBA00010942"/>
    </source>
</evidence>
<dbReference type="PANTHER" id="PTHR32063">
    <property type="match status" value="1"/>
</dbReference>
<keyword evidence="8 9" id="KW-0472">Membrane</keyword>
<comment type="subcellular location">
    <subcellularLocation>
        <location evidence="1 9">Cell inner membrane</location>
        <topology evidence="1 9">Multi-pass membrane protein</topology>
    </subcellularLocation>
</comment>
<feature type="transmembrane region" description="Helical" evidence="9">
    <location>
        <begin position="1033"/>
        <end position="1059"/>
    </location>
</feature>
<keyword evidence="7 9" id="KW-1133">Transmembrane helix</keyword>
<dbReference type="SUPFAM" id="SSF82693">
    <property type="entry name" value="Multidrug efflux transporter AcrB pore domain, PN1, PN2, PC1 and PC2 subdomains"/>
    <property type="match status" value="4"/>
</dbReference>
<feature type="transmembrane region" description="Helical" evidence="9">
    <location>
        <begin position="919"/>
        <end position="938"/>
    </location>
</feature>
<dbReference type="InterPro" id="IPR027463">
    <property type="entry name" value="AcrB_DN_DC_subdom"/>
</dbReference>
<dbReference type="RefSeq" id="WP_097113303.1">
    <property type="nucleotide sequence ID" value="NZ_CP083931.1"/>
</dbReference>
<dbReference type="Gene3D" id="3.30.70.1440">
    <property type="entry name" value="Multidrug efflux transporter AcrB pore domain"/>
    <property type="match status" value="1"/>
</dbReference>
<dbReference type="SUPFAM" id="SSF82714">
    <property type="entry name" value="Multidrug efflux transporter AcrB TolC docking domain, DN and DC subdomains"/>
    <property type="match status" value="2"/>
</dbReference>
<dbReference type="Gene3D" id="3.30.2090.10">
    <property type="entry name" value="Multidrug efflux transporter AcrB TolC docking domain, DN and DC subdomains"/>
    <property type="match status" value="2"/>
</dbReference>
<feature type="transmembrane region" description="Helical" evidence="9">
    <location>
        <begin position="1000"/>
        <end position="1021"/>
    </location>
</feature>
<dbReference type="GO" id="GO:0042910">
    <property type="term" value="F:xenobiotic transmembrane transporter activity"/>
    <property type="evidence" value="ECO:0007669"/>
    <property type="project" value="TreeGrafter"/>
</dbReference>
<evidence type="ECO:0000313" key="10">
    <source>
        <dbReference type="EMBL" id="SOD65254.1"/>
    </source>
</evidence>
<dbReference type="Gene3D" id="3.30.70.1430">
    <property type="entry name" value="Multidrug efflux transporter AcrB pore domain"/>
    <property type="match status" value="2"/>
</dbReference>
<keyword evidence="4" id="KW-1003">Cell membrane</keyword>
<dbReference type="FunFam" id="1.20.1640.10:FF:000001">
    <property type="entry name" value="Efflux pump membrane transporter"/>
    <property type="match status" value="1"/>
</dbReference>
<evidence type="ECO:0000256" key="1">
    <source>
        <dbReference type="ARBA" id="ARBA00004429"/>
    </source>
</evidence>
<dbReference type="Gene3D" id="1.20.1640.10">
    <property type="entry name" value="Multidrug efflux transporter AcrB transmembrane domain"/>
    <property type="match status" value="2"/>
</dbReference>
<reference evidence="10 11" key="1">
    <citation type="submission" date="2017-09" db="EMBL/GenBank/DDBJ databases">
        <authorList>
            <person name="Ehlers B."/>
            <person name="Leendertz F.H."/>
        </authorList>
    </citation>
    <scope>NUCLEOTIDE SEQUENCE [LARGE SCALE GENOMIC DNA]</scope>
    <source>
        <strain evidence="10 11">DSM 16848</strain>
    </source>
</reference>
<dbReference type="SUPFAM" id="SSF82866">
    <property type="entry name" value="Multidrug efflux transporter AcrB transmembrane domain"/>
    <property type="match status" value="2"/>
</dbReference>